<reference evidence="1 2" key="1">
    <citation type="journal article" date="2019" name="Sci. Rep.">
        <title>Orb-weaving spider Araneus ventricosus genome elucidates the spidroin gene catalogue.</title>
        <authorList>
            <person name="Kono N."/>
            <person name="Nakamura H."/>
            <person name="Ohtoshi R."/>
            <person name="Moran D.A.P."/>
            <person name="Shinohara A."/>
            <person name="Yoshida Y."/>
            <person name="Fujiwara M."/>
            <person name="Mori M."/>
            <person name="Tomita M."/>
            <person name="Arakawa K."/>
        </authorList>
    </citation>
    <scope>NUCLEOTIDE SEQUENCE [LARGE SCALE GENOMIC DNA]</scope>
</reference>
<dbReference type="Proteomes" id="UP000499080">
    <property type="component" value="Unassembled WGS sequence"/>
</dbReference>
<dbReference type="EMBL" id="BGPR01000394">
    <property type="protein sequence ID" value="GBM17812.1"/>
    <property type="molecule type" value="Genomic_DNA"/>
</dbReference>
<keyword evidence="2" id="KW-1185">Reference proteome</keyword>
<gene>
    <name evidence="1" type="ORF">AVEN_99684_1</name>
</gene>
<comment type="caution">
    <text evidence="1">The sequence shown here is derived from an EMBL/GenBank/DDBJ whole genome shotgun (WGS) entry which is preliminary data.</text>
</comment>
<dbReference type="AlphaFoldDB" id="A0A4Y2DLY5"/>
<name>A0A4Y2DLY5_ARAVE</name>
<organism evidence="1 2">
    <name type="scientific">Araneus ventricosus</name>
    <name type="common">Orbweaver spider</name>
    <name type="synonym">Epeira ventricosa</name>
    <dbReference type="NCBI Taxonomy" id="182803"/>
    <lineage>
        <taxon>Eukaryota</taxon>
        <taxon>Metazoa</taxon>
        <taxon>Ecdysozoa</taxon>
        <taxon>Arthropoda</taxon>
        <taxon>Chelicerata</taxon>
        <taxon>Arachnida</taxon>
        <taxon>Araneae</taxon>
        <taxon>Araneomorphae</taxon>
        <taxon>Entelegynae</taxon>
        <taxon>Araneoidea</taxon>
        <taxon>Araneidae</taxon>
        <taxon>Araneus</taxon>
    </lineage>
</organism>
<accession>A0A4Y2DLY5</accession>
<evidence type="ECO:0000313" key="1">
    <source>
        <dbReference type="EMBL" id="GBM17812.1"/>
    </source>
</evidence>
<sequence length="67" mass="7269">MDARRGGPEYVLHLLCLFPASQSKDAIRVVRDLIPVVDVKIGLKAGITQYGSLNNAIWMALCADIGN</sequence>
<proteinExistence type="predicted"/>
<evidence type="ECO:0000313" key="2">
    <source>
        <dbReference type="Proteomes" id="UP000499080"/>
    </source>
</evidence>
<protein>
    <submittedName>
        <fullName evidence="1">Uncharacterized protein</fullName>
    </submittedName>
</protein>